<dbReference type="Gene3D" id="1.10.1200.270">
    <property type="entry name" value="Methyltransferase, alpha-helical capping domain"/>
    <property type="match status" value="1"/>
</dbReference>
<gene>
    <name evidence="3" type="ORF">FIL70_06470</name>
</gene>
<dbReference type="KEGG" id="sufl:FIL70_06470"/>
<dbReference type="GO" id="GO:0008168">
    <property type="term" value="F:methyltransferase activity"/>
    <property type="evidence" value="ECO:0007669"/>
    <property type="project" value="InterPro"/>
</dbReference>
<evidence type="ECO:0000313" key="4">
    <source>
        <dbReference type="Proteomes" id="UP000311469"/>
    </source>
</evidence>
<evidence type="ECO:0000256" key="1">
    <source>
        <dbReference type="ARBA" id="ARBA00022723"/>
    </source>
</evidence>
<dbReference type="PANTHER" id="PTHR31009">
    <property type="entry name" value="S-ADENOSYL-L-METHIONINE:CARBOXYL METHYLTRANSFERASE FAMILY PROTEIN"/>
    <property type="match status" value="1"/>
</dbReference>
<evidence type="ECO:0008006" key="5">
    <source>
        <dbReference type="Google" id="ProtNLM"/>
    </source>
</evidence>
<name>A0A5B8CG28_SPHSA</name>
<reference evidence="3 4" key="1">
    <citation type="submission" date="2019-06" db="EMBL/GenBank/DDBJ databases">
        <title>Genome organization and adaptive potential of archetypical organophosphate degarding Sphingobium fuliginis ATCC 27551.</title>
        <authorList>
            <person name="Sarwar A."/>
            <person name="Parthasarathy S."/>
            <person name="Singh C."/>
            <person name="Siddavattam D."/>
        </authorList>
    </citation>
    <scope>NUCLEOTIDE SEQUENCE [LARGE SCALE GENOMIC DNA]</scope>
    <source>
        <strain evidence="3 4">ATCC 27551</strain>
    </source>
</reference>
<dbReference type="GO" id="GO:0046872">
    <property type="term" value="F:metal ion binding"/>
    <property type="evidence" value="ECO:0007669"/>
    <property type="project" value="UniProtKB-KW"/>
</dbReference>
<dbReference type="SUPFAM" id="SSF53335">
    <property type="entry name" value="S-adenosyl-L-methionine-dependent methyltransferases"/>
    <property type="match status" value="1"/>
</dbReference>
<dbReference type="InterPro" id="IPR005299">
    <property type="entry name" value="MeTrfase_7"/>
</dbReference>
<keyword evidence="2" id="KW-0460">Magnesium</keyword>
<evidence type="ECO:0000313" key="3">
    <source>
        <dbReference type="EMBL" id="QDC36917.1"/>
    </source>
</evidence>
<proteinExistence type="predicted"/>
<dbReference type="Proteomes" id="UP000311469">
    <property type="component" value="Chromosome cSF1"/>
</dbReference>
<keyword evidence="1" id="KW-0479">Metal-binding</keyword>
<dbReference type="Pfam" id="PF03492">
    <property type="entry name" value="Methyltransf_7"/>
    <property type="match status" value="1"/>
</dbReference>
<dbReference type="InterPro" id="IPR029063">
    <property type="entry name" value="SAM-dependent_MTases_sf"/>
</dbReference>
<accession>A0A5B8CG28</accession>
<organism evidence="3 4">
    <name type="scientific">Sphingobium fuliginis ATCC 27551</name>
    <dbReference type="NCBI Taxonomy" id="1208342"/>
    <lineage>
        <taxon>Bacteria</taxon>
        <taxon>Pseudomonadati</taxon>
        <taxon>Pseudomonadota</taxon>
        <taxon>Alphaproteobacteria</taxon>
        <taxon>Sphingomonadales</taxon>
        <taxon>Sphingomonadaceae</taxon>
        <taxon>Sphingobium</taxon>
    </lineage>
</organism>
<evidence type="ECO:0000256" key="2">
    <source>
        <dbReference type="ARBA" id="ARBA00022842"/>
    </source>
</evidence>
<sequence>MADPAAVAAMAGDGLYNRHSGLQQANLQSALALLEAAARAIADGSVGPVTIVDYGASQGRNSMAPMATAIDLVRAHDARRPVQVVHTDLPSNDFTSLFGLLDRDPASYLNGRQGVFPSAIGRSYFDAILPPGSVDLGWSSNALHWMSRNPVDVADHGWAIFSRSAQARAAVEAVLAEDWLAFLKARAVELRPGGRLICQFMGRGPDSHGFEWMAGNFWQSIVDMEGEGLLSADETLRMTAPSAGRSPDQIQAPFDAGLVPELELEHLAAIPSPDPYWDAYQRSGDAAELGRLWAAMMGAANGPNFLARVDASRDRDALMASLVQRVAARVEADPQRSRAYLLILSIRKYDLR</sequence>
<dbReference type="InterPro" id="IPR042086">
    <property type="entry name" value="MeTrfase_capping"/>
</dbReference>
<dbReference type="AlphaFoldDB" id="A0A5B8CG28"/>
<dbReference type="EMBL" id="CP041016">
    <property type="protein sequence ID" value="QDC36917.1"/>
    <property type="molecule type" value="Genomic_DNA"/>
</dbReference>
<dbReference type="Gene3D" id="3.40.50.150">
    <property type="entry name" value="Vaccinia Virus protein VP39"/>
    <property type="match status" value="1"/>
</dbReference>
<protein>
    <recommendedName>
        <fullName evidence="5">SAM-dependent methyltransferase</fullName>
    </recommendedName>
</protein>
<dbReference type="RefSeq" id="WP_044662203.1">
    <property type="nucleotide sequence ID" value="NZ_CP041016.1"/>
</dbReference>